<name>A0A418Y9E4_9GAMM</name>
<dbReference type="Proteomes" id="UP000283255">
    <property type="component" value="Unassembled WGS sequence"/>
</dbReference>
<dbReference type="InterPro" id="IPR054030">
    <property type="entry name" value="Gp5_Vgr_C"/>
</dbReference>
<dbReference type="EMBL" id="QZCH01000055">
    <property type="protein sequence ID" value="RJG37156.1"/>
    <property type="molecule type" value="Genomic_DNA"/>
</dbReference>
<dbReference type="SUPFAM" id="SSF69349">
    <property type="entry name" value="Phage fibre proteins"/>
    <property type="match status" value="1"/>
</dbReference>
<dbReference type="PANTHER" id="PTHR32305:SF11">
    <property type="entry name" value="TYPE VI SECRETION SYSTEM SPIKE PROTEIN VGRG3"/>
    <property type="match status" value="1"/>
</dbReference>
<dbReference type="Pfam" id="PF22178">
    <property type="entry name" value="Gp5_trimer_C"/>
    <property type="match status" value="1"/>
</dbReference>
<dbReference type="RefSeq" id="WP_369122278.1">
    <property type="nucleotide sequence ID" value="NZ_QZCH01000055.1"/>
</dbReference>
<dbReference type="Gene3D" id="2.40.50.230">
    <property type="entry name" value="Gp5 N-terminal domain"/>
    <property type="match status" value="1"/>
</dbReference>
<feature type="non-terminal residue" evidence="2">
    <location>
        <position position="1"/>
    </location>
</feature>
<proteinExistence type="predicted"/>
<dbReference type="InterPro" id="IPR037026">
    <property type="entry name" value="Vgr_OB-fold_dom_sf"/>
</dbReference>
<sequence>IGHEVIVHFLEGDPDQPIITGRTYHATHKPPYTLPDHKTRTVLRTETHKGEGYNELRFEDQAGQEEIYIHAQKDHNTLVENDQSEHIKRDQHSTVDRHQYHLTKGNQHLTVDGEARTLIEQDCTWLLDKNLHQKIGQNWHCQVGEEMHQQAGNKVVIDAGVEITLSGGGSFIKLDPAGVHLVGPAINLNSGGSAGSGSGYAGVQAELVKPVEQAVNSERVEVAEKAAAKDILDAAVPTISPETYQGMVEAGIVMVEECDCSVVE</sequence>
<reference evidence="2 3" key="2">
    <citation type="submission" date="2019-01" db="EMBL/GenBank/DDBJ databases">
        <title>Motilimonas pumilus sp. nov., isolated from the gut of sea cucumber (Apostichopus japonicus).</title>
        <authorList>
            <person name="Wang F.-Q."/>
            <person name="Ren L.-H."/>
            <person name="Lin Y.-W."/>
            <person name="Sun G.-H."/>
            <person name="Du Z.-J."/>
            <person name="Zhao J.-X."/>
            <person name="Liu X.-J."/>
            <person name="Liu L.-J."/>
        </authorList>
    </citation>
    <scope>NUCLEOTIDE SEQUENCE [LARGE SCALE GENOMIC DNA]</scope>
    <source>
        <strain evidence="2 3">PLHSC7-2</strain>
    </source>
</reference>
<protein>
    <submittedName>
        <fullName evidence="2">Type VI secretion system tip protein VgrG</fullName>
    </submittedName>
</protein>
<gene>
    <name evidence="2" type="ORF">D1Z90_19935</name>
</gene>
<keyword evidence="3" id="KW-1185">Reference proteome</keyword>
<evidence type="ECO:0000313" key="3">
    <source>
        <dbReference type="Proteomes" id="UP000283255"/>
    </source>
</evidence>
<comment type="caution">
    <text evidence="2">The sequence shown here is derived from an EMBL/GenBank/DDBJ whole genome shotgun (WGS) entry which is preliminary data.</text>
</comment>
<dbReference type="InterPro" id="IPR050708">
    <property type="entry name" value="T6SS_VgrG/RHS"/>
</dbReference>
<feature type="domain" description="Gp5/Type VI secretion system Vgr C-terminal trimerisation" evidence="1">
    <location>
        <begin position="42"/>
        <end position="148"/>
    </location>
</feature>
<evidence type="ECO:0000313" key="2">
    <source>
        <dbReference type="EMBL" id="RJG37156.1"/>
    </source>
</evidence>
<dbReference type="PANTHER" id="PTHR32305">
    <property type="match status" value="1"/>
</dbReference>
<organism evidence="2 3">
    <name type="scientific">Motilimonas pumila</name>
    <dbReference type="NCBI Taxonomy" id="2303987"/>
    <lineage>
        <taxon>Bacteria</taxon>
        <taxon>Pseudomonadati</taxon>
        <taxon>Pseudomonadota</taxon>
        <taxon>Gammaproteobacteria</taxon>
        <taxon>Alteromonadales</taxon>
        <taxon>Alteromonadales genera incertae sedis</taxon>
        <taxon>Motilimonas</taxon>
    </lineage>
</organism>
<reference evidence="2 3" key="1">
    <citation type="submission" date="2018-09" db="EMBL/GenBank/DDBJ databases">
        <authorList>
            <person name="Wang F."/>
        </authorList>
    </citation>
    <scope>NUCLEOTIDE SEQUENCE [LARGE SCALE GENOMIC DNA]</scope>
    <source>
        <strain evidence="2 3">PLHSC7-2</strain>
    </source>
</reference>
<dbReference type="AlphaFoldDB" id="A0A418Y9E4"/>
<evidence type="ECO:0000259" key="1">
    <source>
        <dbReference type="Pfam" id="PF22178"/>
    </source>
</evidence>
<accession>A0A418Y9E4</accession>